<organism evidence="2 3">
    <name type="scientific">Sodaliphilus pleomorphus</name>
    <dbReference type="NCBI Taxonomy" id="2606626"/>
    <lineage>
        <taxon>Bacteria</taxon>
        <taxon>Pseudomonadati</taxon>
        <taxon>Bacteroidota</taxon>
        <taxon>Bacteroidia</taxon>
        <taxon>Bacteroidales</taxon>
        <taxon>Muribaculaceae</taxon>
        <taxon>Sodaliphilus</taxon>
    </lineage>
</organism>
<sequence length="340" mass="38287">MTNYYDTLGLPDYENSQEVIKQAYKRGTQRLSEAATGNSDVAAQLIRLNEAFLVLSDVDLKQHYDDCLRYNLPSTYLEQAIEARRKRAKAFIESKLSTPPPFRKKRSMSTPVKVLIVVAVAMLCGGVIKNLVRSAQRESPVEQLTASAVELGSYVPDGDWNRYELGEAFTISIPGTMELMPTYESFATSMGSNFTAIDYNEAVFRRGRRFMSANNGHDTYCCVAIFHASLSPGDGESHDQAPDIIPYIKDNMHALIENEVSPYSLIEQPSYRWVDIAGTKAVEASYSRTGDDGPTTCRFYLLQNYDEIAKVVVAYREKDADLWKDDLDKVISTFEWNNPK</sequence>
<gene>
    <name evidence="2" type="ORF">FYJ29_10720</name>
</gene>
<dbReference type="AlphaFoldDB" id="A0A6L5XF67"/>
<dbReference type="SUPFAM" id="SSF46565">
    <property type="entry name" value="Chaperone J-domain"/>
    <property type="match status" value="1"/>
</dbReference>
<comment type="caution">
    <text evidence="2">The sequence shown here is derived from an EMBL/GenBank/DDBJ whole genome shotgun (WGS) entry which is preliminary data.</text>
</comment>
<dbReference type="Proteomes" id="UP000483362">
    <property type="component" value="Unassembled WGS sequence"/>
</dbReference>
<evidence type="ECO:0000313" key="2">
    <source>
        <dbReference type="EMBL" id="MSS18228.1"/>
    </source>
</evidence>
<proteinExistence type="predicted"/>
<reference evidence="2 3" key="1">
    <citation type="submission" date="2019-08" db="EMBL/GenBank/DDBJ databases">
        <title>In-depth cultivation of the pig gut microbiome towards novel bacterial diversity and tailored functional studies.</title>
        <authorList>
            <person name="Wylensek D."/>
            <person name="Hitch T.C.A."/>
            <person name="Clavel T."/>
        </authorList>
    </citation>
    <scope>NUCLEOTIDE SEQUENCE [LARGE SCALE GENOMIC DNA]</scope>
    <source>
        <strain evidence="2 3">Oil-RF-744-WCA-WT-10</strain>
    </source>
</reference>
<dbReference type="InterPro" id="IPR001623">
    <property type="entry name" value="DnaJ_domain"/>
</dbReference>
<accession>A0A6L5XF67</accession>
<dbReference type="EMBL" id="VULT01000018">
    <property type="protein sequence ID" value="MSS18228.1"/>
    <property type="molecule type" value="Genomic_DNA"/>
</dbReference>
<keyword evidence="3" id="KW-1185">Reference proteome</keyword>
<dbReference type="PROSITE" id="PS50076">
    <property type="entry name" value="DNAJ_2"/>
    <property type="match status" value="1"/>
</dbReference>
<dbReference type="Gene3D" id="1.10.287.110">
    <property type="entry name" value="DnaJ domain"/>
    <property type="match status" value="1"/>
</dbReference>
<evidence type="ECO:0000259" key="1">
    <source>
        <dbReference type="PROSITE" id="PS50076"/>
    </source>
</evidence>
<dbReference type="InterPro" id="IPR036869">
    <property type="entry name" value="J_dom_sf"/>
</dbReference>
<dbReference type="RefSeq" id="WP_154326856.1">
    <property type="nucleotide sequence ID" value="NZ_CP045696.1"/>
</dbReference>
<evidence type="ECO:0000313" key="3">
    <source>
        <dbReference type="Proteomes" id="UP000483362"/>
    </source>
</evidence>
<protein>
    <submittedName>
        <fullName evidence="2">J domain-containing protein</fullName>
    </submittedName>
</protein>
<feature type="domain" description="J" evidence="1">
    <location>
        <begin position="3"/>
        <end position="68"/>
    </location>
</feature>
<name>A0A6L5XF67_9BACT</name>